<evidence type="ECO:0000313" key="2">
    <source>
        <dbReference type="EMBL" id="KAK9001213.1"/>
    </source>
</evidence>
<dbReference type="EMBL" id="JBBPBN010000036">
    <property type="protein sequence ID" value="KAK9001213.1"/>
    <property type="molecule type" value="Genomic_DNA"/>
</dbReference>
<evidence type="ECO:0000313" key="3">
    <source>
        <dbReference type="Proteomes" id="UP001396334"/>
    </source>
</evidence>
<proteinExistence type="predicted"/>
<feature type="region of interest" description="Disordered" evidence="1">
    <location>
        <begin position="34"/>
        <end position="81"/>
    </location>
</feature>
<protein>
    <submittedName>
        <fullName evidence="2">Uncharacterized protein</fullName>
    </submittedName>
</protein>
<gene>
    <name evidence="2" type="ORF">V6N11_083001</name>
</gene>
<evidence type="ECO:0000256" key="1">
    <source>
        <dbReference type="SAM" id="MobiDB-lite"/>
    </source>
</evidence>
<organism evidence="2 3">
    <name type="scientific">Hibiscus sabdariffa</name>
    <name type="common">roselle</name>
    <dbReference type="NCBI Taxonomy" id="183260"/>
    <lineage>
        <taxon>Eukaryota</taxon>
        <taxon>Viridiplantae</taxon>
        <taxon>Streptophyta</taxon>
        <taxon>Embryophyta</taxon>
        <taxon>Tracheophyta</taxon>
        <taxon>Spermatophyta</taxon>
        <taxon>Magnoliopsida</taxon>
        <taxon>eudicotyledons</taxon>
        <taxon>Gunneridae</taxon>
        <taxon>Pentapetalae</taxon>
        <taxon>rosids</taxon>
        <taxon>malvids</taxon>
        <taxon>Malvales</taxon>
        <taxon>Malvaceae</taxon>
        <taxon>Malvoideae</taxon>
        <taxon>Hibiscus</taxon>
    </lineage>
</organism>
<comment type="caution">
    <text evidence="2">The sequence shown here is derived from an EMBL/GenBank/DDBJ whole genome shotgun (WGS) entry which is preliminary data.</text>
</comment>
<feature type="compositionally biased region" description="Polar residues" evidence="1">
    <location>
        <begin position="34"/>
        <end position="54"/>
    </location>
</feature>
<name>A0ABR2QKL2_9ROSI</name>
<dbReference type="Proteomes" id="UP001396334">
    <property type="component" value="Unassembled WGS sequence"/>
</dbReference>
<reference evidence="2 3" key="1">
    <citation type="journal article" date="2024" name="G3 (Bethesda)">
        <title>Genome assembly of Hibiscus sabdariffa L. provides insights into metabolisms of medicinal natural products.</title>
        <authorList>
            <person name="Kim T."/>
        </authorList>
    </citation>
    <scope>NUCLEOTIDE SEQUENCE [LARGE SCALE GENOMIC DNA]</scope>
    <source>
        <strain evidence="2">TK-2024</strain>
        <tissue evidence="2">Old leaves</tissue>
    </source>
</reference>
<accession>A0ABR2QKL2</accession>
<sequence>SAHVPLVNDTFPTTSLVQNSYSFHVDAQNIEQGSQVSNSSLHGQHGFTSVNRSQAAGDVQHAESVSQTHEPDPSLGAASASVQPVVEPPAYPESFFLWGID</sequence>
<keyword evidence="3" id="KW-1185">Reference proteome</keyword>
<feature type="non-terminal residue" evidence="2">
    <location>
        <position position="1"/>
    </location>
</feature>